<accession>A0A8H4VMC5</accession>
<feature type="coiled-coil region" evidence="1">
    <location>
        <begin position="349"/>
        <end position="376"/>
    </location>
</feature>
<feature type="compositionally biased region" description="Basic and acidic residues" evidence="2">
    <location>
        <begin position="262"/>
        <end position="278"/>
    </location>
</feature>
<evidence type="ECO:0000313" key="4">
    <source>
        <dbReference type="Proteomes" id="UP000521872"/>
    </source>
</evidence>
<dbReference type="AlphaFoldDB" id="A0A8H4VMC5"/>
<sequence length="401" mass="45499">MALRAADGSSPGAVGRLRLAALLGSSLLFPHPTIFRQRILMAHSDISDDESDYQSNDNAGNDPDCRKGVPYIIIPWSHHPKYDRRLLEWLKENEIARRALFRKGTHVSNREKERLGGGNKSEFSYQAGIYVLSQDEDPLIRKKIKELEKRQIVKAVGGHILQWRREYKAVNEKLGRKVSNLTYDEIVASVDKDEIRVIDEKIGRFSLWKELHVFFRTNPWANQYHPADVRATKTQSASASPSNTVTEPYVVVNTRKDIIDVDRLFPDTGAPKKEEPNPHSRSNAEGSKTAHASKTSKRARNTGDPEGDTLSTTKRLRHTASESTANLFEHPTMSVSAAVQLTATQIHEQTMARLEIERLDRENRRLELETKNQRAKESILRRKTMLLAAKGGLEFADYEDI</sequence>
<feature type="compositionally biased region" description="Polar residues" evidence="2">
    <location>
        <begin position="279"/>
        <end position="293"/>
    </location>
</feature>
<dbReference type="EMBL" id="JAACJL010000046">
    <property type="protein sequence ID" value="KAF4613139.1"/>
    <property type="molecule type" value="Genomic_DNA"/>
</dbReference>
<evidence type="ECO:0000256" key="2">
    <source>
        <dbReference type="SAM" id="MobiDB-lite"/>
    </source>
</evidence>
<reference evidence="3 4" key="1">
    <citation type="submission" date="2019-12" db="EMBL/GenBank/DDBJ databases">
        <authorList>
            <person name="Floudas D."/>
            <person name="Bentzer J."/>
            <person name="Ahren D."/>
            <person name="Johansson T."/>
            <person name="Persson P."/>
            <person name="Tunlid A."/>
        </authorList>
    </citation>
    <scope>NUCLEOTIDE SEQUENCE [LARGE SCALE GENOMIC DNA]</scope>
    <source>
        <strain evidence="3 4">CBS 102.39</strain>
    </source>
</reference>
<name>A0A8H4VMC5_9AGAR</name>
<organism evidence="3 4">
    <name type="scientific">Agrocybe pediades</name>
    <dbReference type="NCBI Taxonomy" id="84607"/>
    <lineage>
        <taxon>Eukaryota</taxon>
        <taxon>Fungi</taxon>
        <taxon>Dikarya</taxon>
        <taxon>Basidiomycota</taxon>
        <taxon>Agaricomycotina</taxon>
        <taxon>Agaricomycetes</taxon>
        <taxon>Agaricomycetidae</taxon>
        <taxon>Agaricales</taxon>
        <taxon>Agaricineae</taxon>
        <taxon>Strophariaceae</taxon>
        <taxon>Agrocybe</taxon>
    </lineage>
</organism>
<evidence type="ECO:0000256" key="1">
    <source>
        <dbReference type="SAM" id="Coils"/>
    </source>
</evidence>
<keyword evidence="1" id="KW-0175">Coiled coil</keyword>
<proteinExistence type="predicted"/>
<gene>
    <name evidence="3" type="ORF">D9613_010989</name>
</gene>
<comment type="caution">
    <text evidence="3">The sequence shown here is derived from an EMBL/GenBank/DDBJ whole genome shotgun (WGS) entry which is preliminary data.</text>
</comment>
<keyword evidence="4" id="KW-1185">Reference proteome</keyword>
<dbReference type="Proteomes" id="UP000521872">
    <property type="component" value="Unassembled WGS sequence"/>
</dbReference>
<evidence type="ECO:0000313" key="3">
    <source>
        <dbReference type="EMBL" id="KAF4613139.1"/>
    </source>
</evidence>
<protein>
    <submittedName>
        <fullName evidence="3">Uncharacterized protein</fullName>
    </submittedName>
</protein>
<feature type="region of interest" description="Disordered" evidence="2">
    <location>
        <begin position="262"/>
        <end position="317"/>
    </location>
</feature>